<dbReference type="EMBL" id="UGPG01000001">
    <property type="protein sequence ID" value="STY43774.1"/>
    <property type="molecule type" value="Genomic_DNA"/>
</dbReference>
<dbReference type="InterPro" id="IPR035958">
    <property type="entry name" value="SecB-like_sf"/>
</dbReference>
<dbReference type="SUPFAM" id="SSF54611">
    <property type="entry name" value="SecB-like"/>
    <property type="match status" value="1"/>
</dbReference>
<dbReference type="Pfam" id="PF06619">
    <property type="entry name" value="DUF1149"/>
    <property type="match status" value="1"/>
</dbReference>
<protein>
    <submittedName>
        <fullName evidence="1">Uncharacterized protein conserved in bacteria</fullName>
    </submittedName>
</protein>
<gene>
    <name evidence="1" type="ORF">NCTC10815_01078</name>
</gene>
<accession>A0A378MD77</accession>
<dbReference type="RefSeq" id="WP_003754968.1">
    <property type="nucleotide sequence ID" value="NZ_CABKNG010000001.1"/>
</dbReference>
<dbReference type="InterPro" id="IPR009530">
    <property type="entry name" value="DUF1149"/>
</dbReference>
<sequence>MEYEAIHVEMLSLEQGEFEAKNTIDATAQELLLGDQKLHIQLNVPFAIADKHYRISGKIKQIIHIEKNESNSFKAFMAEREKTIFVPLLERMQQLVASVTKEVWQEEQNWQFSVPQRNPQLHVVEDKTRQ</sequence>
<dbReference type="Gene3D" id="3.10.420.10">
    <property type="entry name" value="SecB-like"/>
    <property type="match status" value="1"/>
</dbReference>
<evidence type="ECO:0000313" key="2">
    <source>
        <dbReference type="Proteomes" id="UP000254879"/>
    </source>
</evidence>
<evidence type="ECO:0000313" key="1">
    <source>
        <dbReference type="EMBL" id="STY43774.1"/>
    </source>
</evidence>
<proteinExistence type="predicted"/>
<dbReference type="Proteomes" id="UP000254879">
    <property type="component" value="Unassembled WGS sequence"/>
</dbReference>
<name>A0A378MD77_LISGR</name>
<dbReference type="AlphaFoldDB" id="A0A378MD77"/>
<reference evidence="1 2" key="1">
    <citation type="submission" date="2018-06" db="EMBL/GenBank/DDBJ databases">
        <authorList>
            <consortium name="Pathogen Informatics"/>
            <person name="Doyle S."/>
        </authorList>
    </citation>
    <scope>NUCLEOTIDE SEQUENCE [LARGE SCALE GENOMIC DNA]</scope>
    <source>
        <strain evidence="2">NCTC 10815</strain>
    </source>
</reference>
<organism evidence="1 2">
    <name type="scientific">Listeria grayi</name>
    <name type="common">Listeria murrayi</name>
    <dbReference type="NCBI Taxonomy" id="1641"/>
    <lineage>
        <taxon>Bacteria</taxon>
        <taxon>Bacillati</taxon>
        <taxon>Bacillota</taxon>
        <taxon>Bacilli</taxon>
        <taxon>Bacillales</taxon>
        <taxon>Listeriaceae</taxon>
        <taxon>Listeria</taxon>
    </lineage>
</organism>